<feature type="compositionally biased region" description="Pro residues" evidence="1">
    <location>
        <begin position="70"/>
        <end position="91"/>
    </location>
</feature>
<name>A0A540WAP3_9ACTN</name>
<accession>A0A540WAP3</accession>
<dbReference type="EMBL" id="VIGB01000003">
    <property type="protein sequence ID" value="TQF06105.1"/>
    <property type="molecule type" value="Genomic_DNA"/>
</dbReference>
<evidence type="ECO:0000256" key="1">
    <source>
        <dbReference type="SAM" id="MobiDB-lite"/>
    </source>
</evidence>
<dbReference type="RefSeq" id="WP_141636552.1">
    <property type="nucleotide sequence ID" value="NZ_VIGB01000003.1"/>
</dbReference>
<sequence>MADEPRPGSGRPDDGSEAARHSDRVDALFDQLRLQADRPDGPARLVGWLARQLAADVTLTVRAPGTPATPTRPAPPPHPPPPRPQHPPAPPSGSHRPPQRWAAY</sequence>
<reference evidence="2 3" key="1">
    <citation type="submission" date="2019-06" db="EMBL/GenBank/DDBJ databases">
        <title>Description of Kitasatospora acidophila sp. nov. isolated from pine grove soil, and reclassification of Streptomyces novaecaesareae to Kitasatospora novaeceasareae comb. nov.</title>
        <authorList>
            <person name="Kim M.J."/>
        </authorList>
    </citation>
    <scope>NUCLEOTIDE SEQUENCE [LARGE SCALE GENOMIC DNA]</scope>
    <source>
        <strain evidence="2 3">MMS16-CNU292</strain>
    </source>
</reference>
<organism evidence="2 3">
    <name type="scientific">Kitasatospora acidiphila</name>
    <dbReference type="NCBI Taxonomy" id="2567942"/>
    <lineage>
        <taxon>Bacteria</taxon>
        <taxon>Bacillati</taxon>
        <taxon>Actinomycetota</taxon>
        <taxon>Actinomycetes</taxon>
        <taxon>Kitasatosporales</taxon>
        <taxon>Streptomycetaceae</taxon>
        <taxon>Kitasatospora</taxon>
    </lineage>
</organism>
<dbReference type="AlphaFoldDB" id="A0A540WAP3"/>
<evidence type="ECO:0000313" key="2">
    <source>
        <dbReference type="EMBL" id="TQF06105.1"/>
    </source>
</evidence>
<feature type="region of interest" description="Disordered" evidence="1">
    <location>
        <begin position="60"/>
        <end position="104"/>
    </location>
</feature>
<comment type="caution">
    <text evidence="2">The sequence shown here is derived from an EMBL/GenBank/DDBJ whole genome shotgun (WGS) entry which is preliminary data.</text>
</comment>
<protein>
    <submittedName>
        <fullName evidence="2">Uncharacterized protein</fullName>
    </submittedName>
</protein>
<gene>
    <name evidence="2" type="ORF">E6W39_32655</name>
</gene>
<dbReference type="Proteomes" id="UP000319103">
    <property type="component" value="Unassembled WGS sequence"/>
</dbReference>
<evidence type="ECO:0000313" key="3">
    <source>
        <dbReference type="Proteomes" id="UP000319103"/>
    </source>
</evidence>
<feature type="region of interest" description="Disordered" evidence="1">
    <location>
        <begin position="1"/>
        <end position="23"/>
    </location>
</feature>
<keyword evidence="3" id="KW-1185">Reference proteome</keyword>
<proteinExistence type="predicted"/>